<dbReference type="AlphaFoldDB" id="A0A845LM41"/>
<gene>
    <name evidence="1" type="ORF">GTO89_12985</name>
</gene>
<dbReference type="InterPro" id="IPR032585">
    <property type="entry name" value="DUF4912"/>
</dbReference>
<keyword evidence="2" id="KW-1185">Reference proteome</keyword>
<evidence type="ECO:0000313" key="2">
    <source>
        <dbReference type="Proteomes" id="UP000471031"/>
    </source>
</evidence>
<comment type="caution">
    <text evidence="1">The sequence shown here is derived from an EMBL/GenBank/DDBJ whole genome shotgun (WGS) entry which is preliminary data.</text>
</comment>
<dbReference type="Pfam" id="PF16258">
    <property type="entry name" value="DUF4912"/>
    <property type="match status" value="1"/>
</dbReference>
<reference evidence="1 2" key="1">
    <citation type="submission" date="2020-01" db="EMBL/GenBank/DDBJ databases">
        <title>Whole genome sequence of Heliobacterium gestii DSM 11169.</title>
        <authorList>
            <person name="Kyndt J.A."/>
            <person name="Meyer T.E."/>
        </authorList>
    </citation>
    <scope>NUCLEOTIDE SEQUENCE [LARGE SCALE GENOMIC DNA]</scope>
    <source>
        <strain evidence="1 2">DSM 11169</strain>
    </source>
</reference>
<dbReference type="Proteomes" id="UP000471031">
    <property type="component" value="Unassembled WGS sequence"/>
</dbReference>
<dbReference type="RefSeq" id="WP_161262511.1">
    <property type="nucleotide sequence ID" value="NZ_JAFBDC010000010.1"/>
</dbReference>
<name>A0A845LM41_HELGE</name>
<dbReference type="EMBL" id="WXEX01000011">
    <property type="protein sequence ID" value="MZP43946.1"/>
    <property type="molecule type" value="Genomic_DNA"/>
</dbReference>
<sequence length="171" mass="19074">MATSLPERYDEDYIGVLVRDPYHIFIYWELTEAMRIRVLHNWGLGPDTPCRLRLEREEGNRWVTEYLAELPPGTENWYINGMASGECYRAQIGVLTPAGQFIVILASTTIHVPPSGQAKGRPGRAMAISGGIRPVALEDLADRLNIEAGEATVSSFSLYQGESERGPSHDR</sequence>
<protein>
    <submittedName>
        <fullName evidence="1">DUF4912 domain-containing protein</fullName>
    </submittedName>
</protein>
<evidence type="ECO:0000313" key="1">
    <source>
        <dbReference type="EMBL" id="MZP43946.1"/>
    </source>
</evidence>
<proteinExistence type="predicted"/>
<dbReference type="OrthoDB" id="9812700at2"/>
<accession>A0A845LM41</accession>
<organism evidence="1 2">
    <name type="scientific">Heliomicrobium gestii</name>
    <name type="common">Heliobacterium gestii</name>
    <dbReference type="NCBI Taxonomy" id="2699"/>
    <lineage>
        <taxon>Bacteria</taxon>
        <taxon>Bacillati</taxon>
        <taxon>Bacillota</taxon>
        <taxon>Clostridia</taxon>
        <taxon>Eubacteriales</taxon>
        <taxon>Heliobacteriaceae</taxon>
        <taxon>Heliomicrobium</taxon>
    </lineage>
</organism>